<name>A0ABR2Z7E1_9AGAR</name>
<dbReference type="EMBL" id="JBBXMP010000482">
    <property type="protein sequence ID" value="KAL0057600.1"/>
    <property type="molecule type" value="Genomic_DNA"/>
</dbReference>
<sequence>MSTTINARYYWDFVVFKVEDELFKVPKYRFGNNPHPPFNKMFTLTQAQQQPGSKAHKASEEGSSPESPIVLEQTSKIDFERFLDVLYPPVESPDREESPDPDTVAQTWLSVLKLSSLWNFIQIRRMAIERLSTVSTTSFNAIDRIVRGREYGVAQWFIEGIVALAGEYLINIEHADARRIGLDTTVSLYHFKSAIRSLVQMFSAGTDSDPKRGERGSYSLSKARRALLRLFFRSVPHYFAADMRDLVAKGQVYDHIERDLAEGRFWIVEVSVVGYLSRVPCRCSLGKKSEILLEECVPG</sequence>
<dbReference type="Proteomes" id="UP001437256">
    <property type="component" value="Unassembled WGS sequence"/>
</dbReference>
<gene>
    <name evidence="1" type="ORF">AAF712_015748</name>
</gene>
<keyword evidence="2" id="KW-1185">Reference proteome</keyword>
<proteinExistence type="predicted"/>
<accession>A0ABR2Z7E1</accession>
<comment type="caution">
    <text evidence="1">The sequence shown here is derived from an EMBL/GenBank/DDBJ whole genome shotgun (WGS) entry which is preliminary data.</text>
</comment>
<evidence type="ECO:0008006" key="3">
    <source>
        <dbReference type="Google" id="ProtNLM"/>
    </source>
</evidence>
<evidence type="ECO:0000313" key="1">
    <source>
        <dbReference type="EMBL" id="KAL0057600.1"/>
    </source>
</evidence>
<evidence type="ECO:0000313" key="2">
    <source>
        <dbReference type="Proteomes" id="UP001437256"/>
    </source>
</evidence>
<organism evidence="1 2">
    <name type="scientific">Marasmius tenuissimus</name>
    <dbReference type="NCBI Taxonomy" id="585030"/>
    <lineage>
        <taxon>Eukaryota</taxon>
        <taxon>Fungi</taxon>
        <taxon>Dikarya</taxon>
        <taxon>Basidiomycota</taxon>
        <taxon>Agaricomycotina</taxon>
        <taxon>Agaricomycetes</taxon>
        <taxon>Agaricomycetidae</taxon>
        <taxon>Agaricales</taxon>
        <taxon>Marasmiineae</taxon>
        <taxon>Marasmiaceae</taxon>
        <taxon>Marasmius</taxon>
    </lineage>
</organism>
<protein>
    <recommendedName>
        <fullName evidence="3">BTB/POZ domain-containing protein</fullName>
    </recommendedName>
</protein>
<reference evidence="1 2" key="1">
    <citation type="submission" date="2024-05" db="EMBL/GenBank/DDBJ databases">
        <title>A draft genome resource for the thread blight pathogen Marasmius tenuissimus strain MS-2.</title>
        <authorList>
            <person name="Yulfo-Soto G.E."/>
            <person name="Baruah I.K."/>
            <person name="Amoako-Attah I."/>
            <person name="Bukari Y."/>
            <person name="Meinhardt L.W."/>
            <person name="Bailey B.A."/>
            <person name="Cohen S.P."/>
        </authorList>
    </citation>
    <scope>NUCLEOTIDE SEQUENCE [LARGE SCALE GENOMIC DNA]</scope>
    <source>
        <strain evidence="1 2">MS-2</strain>
    </source>
</reference>